<sequence length="201" mass="21944">MALSNKISYFSSLYLLSIRKPFVTTTLCTPSLQPTRRIRVKLVRVGHPARSLPQVLDSALDAQIKAHASVAGHTLHELEGVEKSSCSTEPTLLLIDIEGCDMEEKKDYEESTLNEGEAEIAIPHARRLIQIGVHASNIGVITPYSAQQSALLSVVSRPEIAAAAPGIESDYPFVELQFVSQSIVHRRSCSIPCLIPSLSEQ</sequence>
<dbReference type="GO" id="GO:0043139">
    <property type="term" value="F:5'-3' DNA helicase activity"/>
    <property type="evidence" value="ECO:0007669"/>
    <property type="project" value="TreeGrafter"/>
</dbReference>
<evidence type="ECO:0000256" key="3">
    <source>
        <dbReference type="ARBA" id="ARBA00022806"/>
    </source>
</evidence>
<protein>
    <recommendedName>
        <fullName evidence="5">DNA2/NAM7 helicase-like C-terminal domain-containing protein</fullName>
    </recommendedName>
</protein>
<accession>A0AAU9NS48</accession>
<gene>
    <name evidence="6" type="ORF">LVIROSA_LOCUS26776</name>
</gene>
<evidence type="ECO:0000256" key="2">
    <source>
        <dbReference type="ARBA" id="ARBA00022801"/>
    </source>
</evidence>
<proteinExistence type="predicted"/>
<keyword evidence="3" id="KW-0347">Helicase</keyword>
<dbReference type="EMBL" id="CAKMRJ010005412">
    <property type="protein sequence ID" value="CAH1440657.1"/>
    <property type="molecule type" value="Genomic_DNA"/>
</dbReference>
<dbReference type="GO" id="GO:0005524">
    <property type="term" value="F:ATP binding"/>
    <property type="evidence" value="ECO:0007669"/>
    <property type="project" value="UniProtKB-KW"/>
</dbReference>
<dbReference type="Pfam" id="PF13087">
    <property type="entry name" value="AAA_12"/>
    <property type="match status" value="1"/>
</dbReference>
<keyword evidence="7" id="KW-1185">Reference proteome</keyword>
<comment type="caution">
    <text evidence="6">The sequence shown here is derived from an EMBL/GenBank/DDBJ whole genome shotgun (WGS) entry which is preliminary data.</text>
</comment>
<evidence type="ECO:0000313" key="7">
    <source>
        <dbReference type="Proteomes" id="UP001157418"/>
    </source>
</evidence>
<name>A0AAU9NS48_9ASTR</name>
<keyword evidence="2" id="KW-0378">Hydrolase</keyword>
<dbReference type="GO" id="GO:0016787">
    <property type="term" value="F:hydrolase activity"/>
    <property type="evidence" value="ECO:0007669"/>
    <property type="project" value="UniProtKB-KW"/>
</dbReference>
<keyword evidence="4" id="KW-0067">ATP-binding</keyword>
<evidence type="ECO:0000259" key="5">
    <source>
        <dbReference type="Pfam" id="PF13087"/>
    </source>
</evidence>
<dbReference type="InterPro" id="IPR041679">
    <property type="entry name" value="DNA2/NAM7-like_C"/>
</dbReference>
<keyword evidence="1" id="KW-0547">Nucleotide-binding</keyword>
<dbReference type="Proteomes" id="UP001157418">
    <property type="component" value="Unassembled WGS sequence"/>
</dbReference>
<dbReference type="PANTHER" id="PTHR43788">
    <property type="entry name" value="DNA2/NAM7 HELICASE FAMILY MEMBER"/>
    <property type="match status" value="1"/>
</dbReference>
<evidence type="ECO:0000313" key="6">
    <source>
        <dbReference type="EMBL" id="CAH1440657.1"/>
    </source>
</evidence>
<dbReference type="InterPro" id="IPR027417">
    <property type="entry name" value="P-loop_NTPase"/>
</dbReference>
<feature type="domain" description="DNA2/NAM7 helicase-like C-terminal" evidence="5">
    <location>
        <begin position="62"/>
        <end position="157"/>
    </location>
</feature>
<dbReference type="PANTHER" id="PTHR43788:SF8">
    <property type="entry name" value="DNA-BINDING PROTEIN SMUBP-2"/>
    <property type="match status" value="1"/>
</dbReference>
<evidence type="ECO:0000256" key="1">
    <source>
        <dbReference type="ARBA" id="ARBA00022741"/>
    </source>
</evidence>
<dbReference type="InterPro" id="IPR050534">
    <property type="entry name" value="Coronavir_polyprotein_1ab"/>
</dbReference>
<evidence type="ECO:0000256" key="4">
    <source>
        <dbReference type="ARBA" id="ARBA00022840"/>
    </source>
</evidence>
<dbReference type="Gene3D" id="3.40.50.300">
    <property type="entry name" value="P-loop containing nucleotide triphosphate hydrolases"/>
    <property type="match status" value="1"/>
</dbReference>
<organism evidence="6 7">
    <name type="scientific">Lactuca virosa</name>
    <dbReference type="NCBI Taxonomy" id="75947"/>
    <lineage>
        <taxon>Eukaryota</taxon>
        <taxon>Viridiplantae</taxon>
        <taxon>Streptophyta</taxon>
        <taxon>Embryophyta</taxon>
        <taxon>Tracheophyta</taxon>
        <taxon>Spermatophyta</taxon>
        <taxon>Magnoliopsida</taxon>
        <taxon>eudicotyledons</taxon>
        <taxon>Gunneridae</taxon>
        <taxon>Pentapetalae</taxon>
        <taxon>asterids</taxon>
        <taxon>campanulids</taxon>
        <taxon>Asterales</taxon>
        <taxon>Asteraceae</taxon>
        <taxon>Cichorioideae</taxon>
        <taxon>Cichorieae</taxon>
        <taxon>Lactucinae</taxon>
        <taxon>Lactuca</taxon>
    </lineage>
</organism>
<dbReference type="AlphaFoldDB" id="A0AAU9NS48"/>
<reference evidence="6 7" key="1">
    <citation type="submission" date="2022-01" db="EMBL/GenBank/DDBJ databases">
        <authorList>
            <person name="Xiong W."/>
            <person name="Schranz E."/>
        </authorList>
    </citation>
    <scope>NUCLEOTIDE SEQUENCE [LARGE SCALE GENOMIC DNA]</scope>
</reference>